<evidence type="ECO:0000313" key="2">
    <source>
        <dbReference type="EMBL" id="GGX63491.1"/>
    </source>
</evidence>
<accession>A0A918NE16</accession>
<evidence type="ECO:0000313" key="3">
    <source>
        <dbReference type="Proteomes" id="UP000619244"/>
    </source>
</evidence>
<dbReference type="EMBL" id="BMVU01000004">
    <property type="protein sequence ID" value="GGX63491.1"/>
    <property type="molecule type" value="Genomic_DNA"/>
</dbReference>
<sequence length="63" mass="6613">MQRLFQGADGGSGVHDTIVRPRDGPARAAPPAPLAGRRAPCFRAVTFSAGPLTAPAYENIFHP</sequence>
<gene>
    <name evidence="2" type="ORF">GCM10010358_17350</name>
</gene>
<dbReference type="AlphaFoldDB" id="A0A918NE16"/>
<proteinExistence type="predicted"/>
<keyword evidence="3" id="KW-1185">Reference proteome</keyword>
<reference evidence="2" key="1">
    <citation type="journal article" date="2014" name="Int. J. Syst. Evol. Microbiol.">
        <title>Complete genome sequence of Corynebacterium casei LMG S-19264T (=DSM 44701T), isolated from a smear-ripened cheese.</title>
        <authorList>
            <consortium name="US DOE Joint Genome Institute (JGI-PGF)"/>
            <person name="Walter F."/>
            <person name="Albersmeier A."/>
            <person name="Kalinowski J."/>
            <person name="Ruckert C."/>
        </authorList>
    </citation>
    <scope>NUCLEOTIDE SEQUENCE</scope>
    <source>
        <strain evidence="2">JCM 4790</strain>
    </source>
</reference>
<feature type="region of interest" description="Disordered" evidence="1">
    <location>
        <begin position="1"/>
        <end position="35"/>
    </location>
</feature>
<name>A0A918NE16_9ACTN</name>
<comment type="caution">
    <text evidence="2">The sequence shown here is derived from an EMBL/GenBank/DDBJ whole genome shotgun (WGS) entry which is preliminary data.</text>
</comment>
<dbReference type="Proteomes" id="UP000619244">
    <property type="component" value="Unassembled WGS sequence"/>
</dbReference>
<evidence type="ECO:0000256" key="1">
    <source>
        <dbReference type="SAM" id="MobiDB-lite"/>
    </source>
</evidence>
<reference evidence="2" key="2">
    <citation type="submission" date="2020-09" db="EMBL/GenBank/DDBJ databases">
        <authorList>
            <person name="Sun Q."/>
            <person name="Ohkuma M."/>
        </authorList>
    </citation>
    <scope>NUCLEOTIDE SEQUENCE</scope>
    <source>
        <strain evidence="2">JCM 4790</strain>
    </source>
</reference>
<organism evidence="2 3">
    <name type="scientific">Streptomyces minutiscleroticus</name>
    <dbReference type="NCBI Taxonomy" id="68238"/>
    <lineage>
        <taxon>Bacteria</taxon>
        <taxon>Bacillati</taxon>
        <taxon>Actinomycetota</taxon>
        <taxon>Actinomycetes</taxon>
        <taxon>Kitasatosporales</taxon>
        <taxon>Streptomycetaceae</taxon>
        <taxon>Streptomyces</taxon>
    </lineage>
</organism>
<protein>
    <submittedName>
        <fullName evidence="2">Uncharacterized protein</fullName>
    </submittedName>
</protein>